<name>A0AAN1CWR3_VIBNA</name>
<dbReference type="RefSeq" id="WP_020334679.1">
    <property type="nucleotide sequence ID" value="NZ_ATFJ01000030.1"/>
</dbReference>
<dbReference type="Proteomes" id="UP000092741">
    <property type="component" value="Chromosome 1"/>
</dbReference>
<evidence type="ECO:0000313" key="1">
    <source>
        <dbReference type="EMBL" id="ANQ12860.1"/>
    </source>
</evidence>
<accession>A0AAN1CWR3</accession>
<dbReference type="KEGG" id="vna:PN96_04545"/>
<protein>
    <submittedName>
        <fullName evidence="1">Uncharacterized protein</fullName>
    </submittedName>
</protein>
<reference evidence="1 2" key="1">
    <citation type="submission" date="2016-07" db="EMBL/GenBank/DDBJ databases">
        <title>Developing Vibrio natriegens as a novel, fast-growing host for biotechnology.</title>
        <authorList>
            <person name="Weinstock M.T."/>
            <person name="Hesek E.D."/>
            <person name="Wilson C.M."/>
            <person name="Gibson D.G."/>
        </authorList>
    </citation>
    <scope>NUCLEOTIDE SEQUENCE [LARGE SCALE GENOMIC DNA]</scope>
    <source>
        <strain evidence="1 2">ATCC 14048</strain>
    </source>
</reference>
<keyword evidence="2" id="KW-1185">Reference proteome</keyword>
<evidence type="ECO:0000313" key="2">
    <source>
        <dbReference type="Proteomes" id="UP000092741"/>
    </source>
</evidence>
<sequence>MSDETLEKRYLAINEALEQWDYKPCDCAALELKIRAFGGGEHYVKQCNNCGRQKGGSIKKADALIALNGKTPRVFDPTIEEVYDNHYKVRAETRSKLWKEKMELELEMSGRSPSLFPNFHEIQEKKNKAKEKLETVISAIADEFGETSARQILMRSLVEINKQKYLEKVKNTERFSDEGELKRWLVNNLSVDFDFYAEVWGRHLAENINVRVDFIAVPKAHLVANGFEPSPFAVEVKYIRQEEGFTRKSSRAFWQTISYNDSEFNLNGHIFKPKFSILFTNLAFQQEMELVRNYGWDTENDVMEWQGMLHLANHANVGLFHITGDKHEFRSWRIKFAGGTYFSYGIDNNGERSGQISNSDVINKVRVGNF</sequence>
<dbReference type="GeneID" id="70912051"/>
<gene>
    <name evidence="1" type="ORF">BA890_08785</name>
</gene>
<proteinExistence type="predicted"/>
<organism evidence="1 2">
    <name type="scientific">Vibrio natriegens NBRC 15636 = ATCC 14048 = DSM 759</name>
    <dbReference type="NCBI Taxonomy" id="1219067"/>
    <lineage>
        <taxon>Bacteria</taxon>
        <taxon>Pseudomonadati</taxon>
        <taxon>Pseudomonadota</taxon>
        <taxon>Gammaproteobacteria</taxon>
        <taxon>Vibrionales</taxon>
        <taxon>Vibrionaceae</taxon>
        <taxon>Vibrio</taxon>
    </lineage>
</organism>
<dbReference type="AlphaFoldDB" id="A0AAN1CWR3"/>
<dbReference type="EMBL" id="CP016345">
    <property type="protein sequence ID" value="ANQ12860.1"/>
    <property type="molecule type" value="Genomic_DNA"/>
</dbReference>